<sequence length="38" mass="4217">MGAVWQRDRAFVEQRYRALIGRDLGQGGILSNAIKGGR</sequence>
<comment type="caution">
    <text evidence="1">The sequence shown here is derived from an EMBL/GenBank/DDBJ whole genome shotgun (WGS) entry which is preliminary data.</text>
</comment>
<dbReference type="HOGENOM" id="CLU_3334959_0_0_6"/>
<protein>
    <submittedName>
        <fullName evidence="1">Uncharacterized protein</fullName>
    </submittedName>
</protein>
<accession>A0A077QFW9</accession>
<reference evidence="1" key="1">
    <citation type="submission" date="2013-07" db="EMBL/GenBank/DDBJ databases">
        <title>Sub-species coevolution in mutualistic symbiosis.</title>
        <authorList>
            <person name="Murfin K."/>
            <person name="Klassen J."/>
            <person name="Lee M."/>
            <person name="Forst S."/>
            <person name="Stock P."/>
            <person name="Goodrich-Blair H."/>
        </authorList>
    </citation>
    <scope>NUCLEOTIDE SEQUENCE [LARGE SCALE GENOMIC DNA]</scope>
    <source>
        <strain evidence="1">Intermedium</strain>
    </source>
</reference>
<proteinExistence type="predicted"/>
<gene>
    <name evidence="1" type="ORF">XBI1_1290011</name>
</gene>
<name>A0A077QFW9_XENBV</name>
<evidence type="ECO:0000313" key="1">
    <source>
        <dbReference type="EMBL" id="CDH31146.1"/>
    </source>
</evidence>
<dbReference type="Proteomes" id="UP000028480">
    <property type="component" value="Unassembled WGS sequence"/>
</dbReference>
<organism evidence="1">
    <name type="scientific">Xenorhabdus bovienii str. Intermedium</name>
    <dbReference type="NCBI Taxonomy" id="1379677"/>
    <lineage>
        <taxon>Bacteria</taxon>
        <taxon>Pseudomonadati</taxon>
        <taxon>Pseudomonadota</taxon>
        <taxon>Gammaproteobacteria</taxon>
        <taxon>Enterobacterales</taxon>
        <taxon>Morganellaceae</taxon>
        <taxon>Xenorhabdus</taxon>
    </lineage>
</organism>
<dbReference type="AlphaFoldDB" id="A0A077QFW9"/>
<dbReference type="EMBL" id="CBTB010000034">
    <property type="protein sequence ID" value="CDH31146.1"/>
    <property type="molecule type" value="Genomic_DNA"/>
</dbReference>